<dbReference type="PANTHER" id="PTHR30448">
    <property type="entry name" value="RNASE ADAPTER PROTEIN RAPZ"/>
    <property type="match status" value="1"/>
</dbReference>
<comment type="caution">
    <text evidence="2">The sequence shown here is derived from an EMBL/GenBank/DDBJ whole genome shotgun (WGS) entry which is preliminary data.</text>
</comment>
<feature type="domain" description="RapZ C-terminal" evidence="1">
    <location>
        <begin position="13"/>
        <end position="131"/>
    </location>
</feature>
<dbReference type="InterPro" id="IPR053931">
    <property type="entry name" value="RapZ_C"/>
</dbReference>
<proteinExistence type="predicted"/>
<evidence type="ECO:0000259" key="1">
    <source>
        <dbReference type="Pfam" id="PF22740"/>
    </source>
</evidence>
<organism evidence="2 3">
    <name type="scientific">Streptosporangium amethystogenes subsp. fukuiense</name>
    <dbReference type="NCBI Taxonomy" id="698418"/>
    <lineage>
        <taxon>Bacteria</taxon>
        <taxon>Bacillati</taxon>
        <taxon>Actinomycetota</taxon>
        <taxon>Actinomycetes</taxon>
        <taxon>Streptosporangiales</taxon>
        <taxon>Streptosporangiaceae</taxon>
        <taxon>Streptosporangium</taxon>
    </lineage>
</organism>
<dbReference type="PANTHER" id="PTHR30448:SF0">
    <property type="entry name" value="RNASE ADAPTER PROTEIN RAPZ"/>
    <property type="match status" value="1"/>
</dbReference>
<sequence>MVKDLTAGLVQAVVISFGYGHDPAPQADMTIDARRHFRNPHADPAMRTMTGLDAPVRAHVLATPGVPNVIKHAIRFGRDLLDDVANDRFRLVTIAVGCVGGRHRSVAMATEIGAGLRALGIGTDIEHRDIDHDILPSQTHARHGGTR</sequence>
<evidence type="ECO:0000313" key="3">
    <source>
        <dbReference type="Proteomes" id="UP001596514"/>
    </source>
</evidence>
<name>A0ABW2TEY5_9ACTN</name>
<dbReference type="InterPro" id="IPR005337">
    <property type="entry name" value="RapZ-like"/>
</dbReference>
<dbReference type="Pfam" id="PF22740">
    <property type="entry name" value="PapZ_C"/>
    <property type="match status" value="1"/>
</dbReference>
<protein>
    <recommendedName>
        <fullName evidence="1">RapZ C-terminal domain-containing protein</fullName>
    </recommendedName>
</protein>
<reference evidence="3" key="1">
    <citation type="journal article" date="2019" name="Int. J. Syst. Evol. Microbiol.">
        <title>The Global Catalogue of Microorganisms (GCM) 10K type strain sequencing project: providing services to taxonomists for standard genome sequencing and annotation.</title>
        <authorList>
            <consortium name="The Broad Institute Genomics Platform"/>
            <consortium name="The Broad Institute Genome Sequencing Center for Infectious Disease"/>
            <person name="Wu L."/>
            <person name="Ma J."/>
        </authorList>
    </citation>
    <scope>NUCLEOTIDE SEQUENCE [LARGE SCALE GENOMIC DNA]</scope>
    <source>
        <strain evidence="3">JCM 10083</strain>
    </source>
</reference>
<evidence type="ECO:0000313" key="2">
    <source>
        <dbReference type="EMBL" id="MFC7607218.1"/>
    </source>
</evidence>
<dbReference type="RefSeq" id="WP_386369026.1">
    <property type="nucleotide sequence ID" value="NZ_JBHTEE010000002.1"/>
</dbReference>
<gene>
    <name evidence="2" type="ORF">ACFQVD_44730</name>
</gene>
<accession>A0ABW2TEY5</accession>
<dbReference type="EMBL" id="JBHTEE010000002">
    <property type="protein sequence ID" value="MFC7607218.1"/>
    <property type="molecule type" value="Genomic_DNA"/>
</dbReference>
<keyword evidence="3" id="KW-1185">Reference proteome</keyword>
<dbReference type="Proteomes" id="UP001596514">
    <property type="component" value="Unassembled WGS sequence"/>
</dbReference>